<evidence type="ECO:0000256" key="3">
    <source>
        <dbReference type="ARBA" id="ARBA00023125"/>
    </source>
</evidence>
<comment type="similarity">
    <text evidence="1">Belongs to the LysR transcriptional regulatory family.</text>
</comment>
<gene>
    <name evidence="6" type="ORF">DKG74_07580</name>
</gene>
<dbReference type="Gene3D" id="3.40.190.10">
    <property type="entry name" value="Periplasmic binding protein-like II"/>
    <property type="match status" value="2"/>
</dbReference>
<name>A0A317EEG1_9PROT</name>
<feature type="domain" description="HTH lysR-type" evidence="5">
    <location>
        <begin position="1"/>
        <end position="58"/>
    </location>
</feature>
<keyword evidence="7" id="KW-1185">Reference proteome</keyword>
<evidence type="ECO:0000313" key="7">
    <source>
        <dbReference type="Proteomes" id="UP000245461"/>
    </source>
</evidence>
<dbReference type="PANTHER" id="PTHR30126:SF39">
    <property type="entry name" value="HTH-TYPE TRANSCRIPTIONAL REGULATOR CYSL"/>
    <property type="match status" value="1"/>
</dbReference>
<dbReference type="AlphaFoldDB" id="A0A317EEG1"/>
<reference evidence="6 7" key="1">
    <citation type="submission" date="2018-05" db="EMBL/GenBank/DDBJ databases">
        <title>Zavarzinia sp. HR-AS.</title>
        <authorList>
            <person name="Lee Y."/>
            <person name="Jeon C.O."/>
        </authorList>
    </citation>
    <scope>NUCLEOTIDE SEQUENCE [LARGE SCALE GENOMIC DNA]</scope>
    <source>
        <strain evidence="6 7">HR-AS</strain>
    </source>
</reference>
<evidence type="ECO:0000256" key="2">
    <source>
        <dbReference type="ARBA" id="ARBA00023015"/>
    </source>
</evidence>
<organism evidence="6 7">
    <name type="scientific">Zavarzinia aquatilis</name>
    <dbReference type="NCBI Taxonomy" id="2211142"/>
    <lineage>
        <taxon>Bacteria</taxon>
        <taxon>Pseudomonadati</taxon>
        <taxon>Pseudomonadota</taxon>
        <taxon>Alphaproteobacteria</taxon>
        <taxon>Rhodospirillales</taxon>
        <taxon>Zavarziniaceae</taxon>
        <taxon>Zavarzinia</taxon>
    </lineage>
</organism>
<dbReference type="EMBL" id="QGLE01000003">
    <property type="protein sequence ID" value="PWR24654.1"/>
    <property type="molecule type" value="Genomic_DNA"/>
</dbReference>
<comment type="caution">
    <text evidence="6">The sequence shown here is derived from an EMBL/GenBank/DDBJ whole genome shotgun (WGS) entry which is preliminary data.</text>
</comment>
<dbReference type="SUPFAM" id="SSF46785">
    <property type="entry name" value="Winged helix' DNA-binding domain"/>
    <property type="match status" value="1"/>
</dbReference>
<evidence type="ECO:0000256" key="4">
    <source>
        <dbReference type="ARBA" id="ARBA00023163"/>
    </source>
</evidence>
<dbReference type="Pfam" id="PF00126">
    <property type="entry name" value="HTH_1"/>
    <property type="match status" value="1"/>
</dbReference>
<protein>
    <submittedName>
        <fullName evidence="6">LysR family transcriptional regulator</fullName>
    </submittedName>
</protein>
<proteinExistence type="inferred from homology"/>
<dbReference type="PROSITE" id="PS50931">
    <property type="entry name" value="HTH_LYSR"/>
    <property type="match status" value="1"/>
</dbReference>
<sequence>MTLEQLRIFIAVAEREHVTRAAAALGLTPSAVSAAIAALEARHGVVLFDRIGRGIAMTGAGRDFLIEARAVLDRAAEAEAALTDLAGLRRGRLCLAASQTIGNYWLPPLMHRYRLAHPGIVLELFIGNSRQVAAKVIEGLADLGFIESEGVADELSIETVGSDDMLLVASPALAARGDDLGALPFVCREPGSGTRAAMEALLRVRGLCLGDLSRLELPSNEAVCRAVEAGAGLAVLSRLVVASALAAGNLQVLDAGLPPRSFHAIRHRGRHQGVAEAAFRRLIASAGSAA</sequence>
<dbReference type="InterPro" id="IPR000847">
    <property type="entry name" value="LysR_HTH_N"/>
</dbReference>
<dbReference type="InterPro" id="IPR036388">
    <property type="entry name" value="WH-like_DNA-bd_sf"/>
</dbReference>
<keyword evidence="4" id="KW-0804">Transcription</keyword>
<evidence type="ECO:0000313" key="6">
    <source>
        <dbReference type="EMBL" id="PWR24654.1"/>
    </source>
</evidence>
<dbReference type="InterPro" id="IPR005119">
    <property type="entry name" value="LysR_subst-bd"/>
</dbReference>
<dbReference type="SUPFAM" id="SSF53850">
    <property type="entry name" value="Periplasmic binding protein-like II"/>
    <property type="match status" value="1"/>
</dbReference>
<dbReference type="GO" id="GO:0003700">
    <property type="term" value="F:DNA-binding transcription factor activity"/>
    <property type="evidence" value="ECO:0007669"/>
    <property type="project" value="InterPro"/>
</dbReference>
<dbReference type="FunFam" id="1.10.10.10:FF:000001">
    <property type="entry name" value="LysR family transcriptional regulator"/>
    <property type="match status" value="1"/>
</dbReference>
<evidence type="ECO:0000256" key="1">
    <source>
        <dbReference type="ARBA" id="ARBA00009437"/>
    </source>
</evidence>
<dbReference type="InterPro" id="IPR036390">
    <property type="entry name" value="WH_DNA-bd_sf"/>
</dbReference>
<dbReference type="Pfam" id="PF03466">
    <property type="entry name" value="LysR_substrate"/>
    <property type="match status" value="1"/>
</dbReference>
<dbReference type="PANTHER" id="PTHR30126">
    <property type="entry name" value="HTH-TYPE TRANSCRIPTIONAL REGULATOR"/>
    <property type="match status" value="1"/>
</dbReference>
<dbReference type="Proteomes" id="UP000245461">
    <property type="component" value="Unassembled WGS sequence"/>
</dbReference>
<dbReference type="RefSeq" id="WP_109904298.1">
    <property type="nucleotide sequence ID" value="NZ_QGLE01000003.1"/>
</dbReference>
<accession>A0A317EEG1</accession>
<dbReference type="OrthoDB" id="9808620at2"/>
<evidence type="ECO:0000259" key="5">
    <source>
        <dbReference type="PROSITE" id="PS50931"/>
    </source>
</evidence>
<keyword evidence="3" id="KW-0238">DNA-binding</keyword>
<keyword evidence="2" id="KW-0805">Transcription regulation</keyword>
<dbReference type="GO" id="GO:0000976">
    <property type="term" value="F:transcription cis-regulatory region binding"/>
    <property type="evidence" value="ECO:0007669"/>
    <property type="project" value="TreeGrafter"/>
</dbReference>
<dbReference type="Gene3D" id="1.10.10.10">
    <property type="entry name" value="Winged helix-like DNA-binding domain superfamily/Winged helix DNA-binding domain"/>
    <property type="match status" value="1"/>
</dbReference>